<gene>
    <name evidence="3" type="ORF">CLODIP_2_CD15792</name>
</gene>
<keyword evidence="2" id="KW-0472">Membrane</keyword>
<dbReference type="Proteomes" id="UP000494165">
    <property type="component" value="Unassembled WGS sequence"/>
</dbReference>
<evidence type="ECO:0000313" key="4">
    <source>
        <dbReference type="Proteomes" id="UP000494165"/>
    </source>
</evidence>
<evidence type="ECO:0000313" key="3">
    <source>
        <dbReference type="EMBL" id="CAB3361426.1"/>
    </source>
</evidence>
<keyword evidence="2" id="KW-0812">Transmembrane</keyword>
<reference evidence="3 4" key="1">
    <citation type="submission" date="2020-04" db="EMBL/GenBank/DDBJ databases">
        <authorList>
            <person name="Alioto T."/>
            <person name="Alioto T."/>
            <person name="Gomez Garrido J."/>
        </authorList>
    </citation>
    <scope>NUCLEOTIDE SEQUENCE [LARGE SCALE GENOMIC DNA]</scope>
</reference>
<feature type="region of interest" description="Disordered" evidence="1">
    <location>
        <begin position="52"/>
        <end position="71"/>
    </location>
</feature>
<dbReference type="OrthoDB" id="25586at2759"/>
<evidence type="ECO:0000256" key="1">
    <source>
        <dbReference type="SAM" id="MobiDB-lite"/>
    </source>
</evidence>
<sequence length="71" mass="8072">MDAVLGVARGLLILVLPLAVVLLLALLGWYLVWKLFLSRFRFVRELVGSMGETPTHVPQEQPKQSKKSRRE</sequence>
<dbReference type="Pfam" id="PF15938">
    <property type="entry name" value="DUF4750"/>
    <property type="match status" value="1"/>
</dbReference>
<evidence type="ECO:0000256" key="2">
    <source>
        <dbReference type="SAM" id="Phobius"/>
    </source>
</evidence>
<protein>
    <recommendedName>
        <fullName evidence="5">Small integral membrane protein 13</fullName>
    </recommendedName>
</protein>
<dbReference type="EMBL" id="CADEPI010000006">
    <property type="protein sequence ID" value="CAB3361426.1"/>
    <property type="molecule type" value="Genomic_DNA"/>
</dbReference>
<dbReference type="PANTHER" id="PTHR36877">
    <property type="entry name" value="SMALL INTEGRAL MEMBRANE PROTEIN 13"/>
    <property type="match status" value="1"/>
</dbReference>
<dbReference type="InterPro" id="IPR031851">
    <property type="entry name" value="DUF4750"/>
</dbReference>
<organism evidence="3 4">
    <name type="scientific">Cloeon dipterum</name>
    <dbReference type="NCBI Taxonomy" id="197152"/>
    <lineage>
        <taxon>Eukaryota</taxon>
        <taxon>Metazoa</taxon>
        <taxon>Ecdysozoa</taxon>
        <taxon>Arthropoda</taxon>
        <taxon>Hexapoda</taxon>
        <taxon>Insecta</taxon>
        <taxon>Pterygota</taxon>
        <taxon>Palaeoptera</taxon>
        <taxon>Ephemeroptera</taxon>
        <taxon>Pisciforma</taxon>
        <taxon>Baetidae</taxon>
        <taxon>Cloeon</taxon>
    </lineage>
</organism>
<keyword evidence="4" id="KW-1185">Reference proteome</keyword>
<name>A0A8S1BRA2_9INSE</name>
<keyword evidence="2" id="KW-1133">Transmembrane helix</keyword>
<dbReference type="AlphaFoldDB" id="A0A8S1BRA2"/>
<evidence type="ECO:0008006" key="5">
    <source>
        <dbReference type="Google" id="ProtNLM"/>
    </source>
</evidence>
<dbReference type="PANTHER" id="PTHR36877:SF1">
    <property type="entry name" value="SMALL INTEGRAL MEMBRANE PROTEIN 13"/>
    <property type="match status" value="1"/>
</dbReference>
<accession>A0A8S1BRA2</accession>
<comment type="caution">
    <text evidence="3">The sequence shown here is derived from an EMBL/GenBank/DDBJ whole genome shotgun (WGS) entry which is preliminary data.</text>
</comment>
<proteinExistence type="predicted"/>
<feature type="transmembrane region" description="Helical" evidence="2">
    <location>
        <begin position="12"/>
        <end position="32"/>
    </location>
</feature>